<evidence type="ECO:0000313" key="2">
    <source>
        <dbReference type="EMBL" id="TNN77280.1"/>
    </source>
</evidence>
<feature type="compositionally biased region" description="Basic and acidic residues" evidence="1">
    <location>
        <begin position="82"/>
        <end position="107"/>
    </location>
</feature>
<feature type="compositionally biased region" description="Basic and acidic residues" evidence="1">
    <location>
        <begin position="64"/>
        <end position="76"/>
    </location>
</feature>
<keyword evidence="3" id="KW-1185">Reference proteome</keyword>
<dbReference type="Proteomes" id="UP000314294">
    <property type="component" value="Unassembled WGS sequence"/>
</dbReference>
<feature type="compositionally biased region" description="Polar residues" evidence="1">
    <location>
        <begin position="1"/>
        <end position="30"/>
    </location>
</feature>
<sequence length="223" mass="24897">MTTSTANTPSNQQGASLLTGTTPPASQPISTPEAGELERKRLAKSSRKHLHRGYSSEDELEAGELQREQLAKSSRERLHRGYSSEDKLDAGELGRERLAKSSREHLQRGYSSGNERDLSQGQTREILDRVIKELDRQEKERETREERDGQRKPDNDVNNSGKTSSAGEESETEGHDDPPAAHQAASIQEDAHWAHLLGEAPLHLPVHLPHNSHWCKPQDTPLE</sequence>
<dbReference type="EMBL" id="SRLO01000085">
    <property type="protein sequence ID" value="TNN77280.1"/>
    <property type="molecule type" value="Genomic_DNA"/>
</dbReference>
<accession>A0A4Z2IH47</accession>
<proteinExistence type="predicted"/>
<evidence type="ECO:0000256" key="1">
    <source>
        <dbReference type="SAM" id="MobiDB-lite"/>
    </source>
</evidence>
<feature type="region of interest" description="Disordered" evidence="1">
    <location>
        <begin position="1"/>
        <end position="192"/>
    </location>
</feature>
<feature type="compositionally biased region" description="Basic residues" evidence="1">
    <location>
        <begin position="41"/>
        <end position="52"/>
    </location>
</feature>
<protein>
    <submittedName>
        <fullName evidence="2">Uncharacterized protein</fullName>
    </submittedName>
</protein>
<dbReference type="AlphaFoldDB" id="A0A4Z2IH47"/>
<evidence type="ECO:0000313" key="3">
    <source>
        <dbReference type="Proteomes" id="UP000314294"/>
    </source>
</evidence>
<feature type="compositionally biased region" description="Polar residues" evidence="1">
    <location>
        <begin position="109"/>
        <end position="123"/>
    </location>
</feature>
<name>A0A4Z2IH47_9TELE</name>
<gene>
    <name evidence="2" type="ORF">EYF80_012587</name>
</gene>
<organism evidence="2 3">
    <name type="scientific">Liparis tanakae</name>
    <name type="common">Tanaka's snailfish</name>
    <dbReference type="NCBI Taxonomy" id="230148"/>
    <lineage>
        <taxon>Eukaryota</taxon>
        <taxon>Metazoa</taxon>
        <taxon>Chordata</taxon>
        <taxon>Craniata</taxon>
        <taxon>Vertebrata</taxon>
        <taxon>Euteleostomi</taxon>
        <taxon>Actinopterygii</taxon>
        <taxon>Neopterygii</taxon>
        <taxon>Teleostei</taxon>
        <taxon>Neoteleostei</taxon>
        <taxon>Acanthomorphata</taxon>
        <taxon>Eupercaria</taxon>
        <taxon>Perciformes</taxon>
        <taxon>Cottioidei</taxon>
        <taxon>Cottales</taxon>
        <taxon>Liparidae</taxon>
        <taxon>Liparis</taxon>
    </lineage>
</organism>
<comment type="caution">
    <text evidence="2">The sequence shown here is derived from an EMBL/GenBank/DDBJ whole genome shotgun (WGS) entry which is preliminary data.</text>
</comment>
<reference evidence="2 3" key="1">
    <citation type="submission" date="2019-03" db="EMBL/GenBank/DDBJ databases">
        <title>First draft genome of Liparis tanakae, snailfish: a comprehensive survey of snailfish specific genes.</title>
        <authorList>
            <person name="Kim W."/>
            <person name="Song I."/>
            <person name="Jeong J.-H."/>
            <person name="Kim D."/>
            <person name="Kim S."/>
            <person name="Ryu S."/>
            <person name="Song J.Y."/>
            <person name="Lee S.K."/>
        </authorList>
    </citation>
    <scope>NUCLEOTIDE SEQUENCE [LARGE SCALE GENOMIC DNA]</scope>
    <source>
        <tissue evidence="2">Muscle</tissue>
    </source>
</reference>
<feature type="compositionally biased region" description="Basic and acidic residues" evidence="1">
    <location>
        <begin position="125"/>
        <end position="155"/>
    </location>
</feature>